<dbReference type="AlphaFoldDB" id="A0A9X2K813"/>
<evidence type="ECO:0000313" key="2">
    <source>
        <dbReference type="Proteomes" id="UP001139648"/>
    </source>
</evidence>
<dbReference type="EMBL" id="JAMZEB010000002">
    <property type="protein sequence ID" value="MCP2363653.1"/>
    <property type="molecule type" value="Genomic_DNA"/>
</dbReference>
<reference evidence="1" key="1">
    <citation type="submission" date="2022-06" db="EMBL/GenBank/DDBJ databases">
        <title>Sequencing the genomes of 1000 actinobacteria strains.</title>
        <authorList>
            <person name="Klenk H.-P."/>
        </authorList>
    </citation>
    <scope>NUCLEOTIDE SEQUENCE</scope>
    <source>
        <strain evidence="1">DSM 46694</strain>
    </source>
</reference>
<dbReference type="SUPFAM" id="SSF48371">
    <property type="entry name" value="ARM repeat"/>
    <property type="match status" value="1"/>
</dbReference>
<name>A0A9X2K813_9ACTN</name>
<dbReference type="RefSeq" id="WP_253755412.1">
    <property type="nucleotide sequence ID" value="NZ_BAABKA010000006.1"/>
</dbReference>
<dbReference type="InterPro" id="IPR016024">
    <property type="entry name" value="ARM-type_fold"/>
</dbReference>
<comment type="caution">
    <text evidence="1">The sequence shown here is derived from an EMBL/GenBank/DDBJ whole genome shotgun (WGS) entry which is preliminary data.</text>
</comment>
<dbReference type="Proteomes" id="UP001139648">
    <property type="component" value="Unassembled WGS sequence"/>
</dbReference>
<evidence type="ECO:0000313" key="1">
    <source>
        <dbReference type="EMBL" id="MCP2363653.1"/>
    </source>
</evidence>
<protein>
    <submittedName>
        <fullName evidence="1">Uncharacterized protein</fullName>
    </submittedName>
</protein>
<organism evidence="1 2">
    <name type="scientific">Nonomuraea thailandensis</name>
    <dbReference type="NCBI Taxonomy" id="1188745"/>
    <lineage>
        <taxon>Bacteria</taxon>
        <taxon>Bacillati</taxon>
        <taxon>Actinomycetota</taxon>
        <taxon>Actinomycetes</taxon>
        <taxon>Streptosporangiales</taxon>
        <taxon>Streptosporangiaceae</taxon>
        <taxon>Nonomuraea</taxon>
    </lineage>
</organism>
<proteinExistence type="predicted"/>
<sequence>MQTQTGDDLIRRLLTHPGDDAVVGPASNDLLDEFWAGYPVTNLVTLLRSGDDTLVRTGAWLLSELGELGGALIGEIPALLSHPLRQVRFFAIDVVLVNGRTWNGPLLAQVMNLSLDPESSVRWKVLGFLFEASTDQLRAGAVSLEPGRVKEPAEWLVRHDDEQPDPREVVARLEGPDLVARLFAAAVAARWSEEDPNLLMHAAAAEDEEIRSFARGLLEDENEDEDEDED</sequence>
<gene>
    <name evidence="1" type="ORF">HD597_010673</name>
</gene>
<accession>A0A9X2K813</accession>
<keyword evidence="2" id="KW-1185">Reference proteome</keyword>